<comment type="caution">
    <text evidence="3">The sequence shown here is derived from an EMBL/GenBank/DDBJ whole genome shotgun (WGS) entry which is preliminary data.</text>
</comment>
<feature type="transmembrane region" description="Helical" evidence="1">
    <location>
        <begin position="123"/>
        <end position="140"/>
    </location>
</feature>
<accession>A0A3D9A869</accession>
<organism evidence="3 8">
    <name type="scientific">Parabacteroides distasonis</name>
    <dbReference type="NCBI Taxonomy" id="823"/>
    <lineage>
        <taxon>Bacteria</taxon>
        <taxon>Pseudomonadati</taxon>
        <taxon>Bacteroidota</taxon>
        <taxon>Bacteroidia</taxon>
        <taxon>Bacteroidales</taxon>
        <taxon>Tannerellaceae</taxon>
        <taxon>Parabacteroides</taxon>
    </lineage>
</organism>
<evidence type="ECO:0000313" key="7">
    <source>
        <dbReference type="Proteomes" id="UP000450599"/>
    </source>
</evidence>
<evidence type="ECO:0000313" key="3">
    <source>
        <dbReference type="EMBL" id="MRY92446.1"/>
    </source>
</evidence>
<dbReference type="EMBL" id="WKMW01000004">
    <property type="protein sequence ID" value="MRY83648.1"/>
    <property type="molecule type" value="Genomic_DNA"/>
</dbReference>
<proteinExistence type="predicted"/>
<dbReference type="Proteomes" id="UP000471216">
    <property type="component" value="Unassembled WGS sequence"/>
</dbReference>
<feature type="transmembrane region" description="Helical" evidence="1">
    <location>
        <begin position="146"/>
        <end position="176"/>
    </location>
</feature>
<feature type="transmembrane region" description="Helical" evidence="1">
    <location>
        <begin position="12"/>
        <end position="33"/>
    </location>
</feature>
<gene>
    <name evidence="5" type="ORF">DW782_08115</name>
    <name evidence="4" type="ORF">GKD54_12050</name>
    <name evidence="2" type="ORF">GKD58_05105</name>
    <name evidence="3" type="ORF">GKD67_04155</name>
</gene>
<dbReference type="AlphaFoldDB" id="A0A3D9A869"/>
<feature type="transmembrane region" description="Helical" evidence="1">
    <location>
        <begin position="188"/>
        <end position="213"/>
    </location>
</feature>
<dbReference type="EMBL" id="QSJN01000004">
    <property type="protein sequence ID" value="RHD75625.1"/>
    <property type="molecule type" value="Genomic_DNA"/>
</dbReference>
<reference evidence="7 8" key="2">
    <citation type="journal article" date="2019" name="Nat. Med.">
        <title>A library of human gut bacterial isolates paired with longitudinal multiomics data enables mechanistic microbiome research.</title>
        <authorList>
            <person name="Poyet M."/>
            <person name="Groussin M."/>
            <person name="Gibbons S.M."/>
            <person name="Avila-Pacheco J."/>
            <person name="Jiang X."/>
            <person name="Kearney S.M."/>
            <person name="Perrotta A.R."/>
            <person name="Berdy B."/>
            <person name="Zhao S."/>
            <person name="Lieberman T.D."/>
            <person name="Swanson P.K."/>
            <person name="Smith M."/>
            <person name="Roesemann S."/>
            <person name="Alexander J.E."/>
            <person name="Rich S.A."/>
            <person name="Livny J."/>
            <person name="Vlamakis H."/>
            <person name="Clish C."/>
            <person name="Bullock K."/>
            <person name="Deik A."/>
            <person name="Scott J."/>
            <person name="Pierce K.A."/>
            <person name="Xavier R.J."/>
            <person name="Alm E.J."/>
        </authorList>
    </citation>
    <scope>NUCLEOTIDE SEQUENCE [LARGE SCALE GENOMIC DNA]</scope>
    <source>
        <strain evidence="4 9">BIOML-A10</strain>
        <strain evidence="2 7">BIOML-A11</strain>
        <strain evidence="3 8">BIOML-A9</strain>
    </source>
</reference>
<feature type="transmembrane region" description="Helical" evidence="1">
    <location>
        <begin position="233"/>
        <end position="251"/>
    </location>
</feature>
<evidence type="ECO:0000313" key="5">
    <source>
        <dbReference type="EMBL" id="RHD75625.1"/>
    </source>
</evidence>
<protein>
    <submittedName>
        <fullName evidence="3">Uncharacterized protein</fullName>
    </submittedName>
</protein>
<evidence type="ECO:0000256" key="1">
    <source>
        <dbReference type="SAM" id="Phobius"/>
    </source>
</evidence>
<dbReference type="EMBL" id="WKMY01000002">
    <property type="protein sequence ID" value="MRY92446.1"/>
    <property type="molecule type" value="Genomic_DNA"/>
</dbReference>
<evidence type="ECO:0000313" key="8">
    <source>
        <dbReference type="Proteomes" id="UP000461276"/>
    </source>
</evidence>
<evidence type="ECO:0000313" key="2">
    <source>
        <dbReference type="EMBL" id="MRY83648.1"/>
    </source>
</evidence>
<evidence type="ECO:0000313" key="4">
    <source>
        <dbReference type="EMBL" id="MRZ06939.1"/>
    </source>
</evidence>
<sequence length="584" mass="67274">MKNRLFVNNNTIILFLFIIGSILFIELNFRYWYRFLEQYMMFQTTGSYFQDRLAEPGGLNEYVTEFLSLAFIHPYGASVVIALLLGLISGCFFLYLKACGVRASMLAAILPSFLIWIYPQESIALLTMLAFVQVLAYLYTSIKIDWLRYLFGFLFLGGSYFFAAPANLLLALLIAVYECCAKEDKARFGVAIIAIAWGGLLPLIAMRTVYILPMREAFFSKHLCHPEYPIPNSLGYIGLSYPLIVLILYYVRNRVFIRKESWKRIVSYAFLLIAMTYGILYKKDPMEQAYRYDYYARQGEWQEIVSHARAHSVRDMDALIYLNLALSHTGRFSGDLMRFPQIGVEGFIPHDPKSRMGLIEASEVAWQVGQVNAAQRFAFVGVLSSQRCVQPRLMKRLVETYLVTGEYRAAEKYIKILESTPHYRDWAKAQRPLLDSVVCASTDWIKAKRAVLPVTDNPLDLTLTFPNALAFLIDDHADNRPAFEYGMGYLLVYKDLMTFMHYMELMKERGESFPVLYQEAICLFFAAVQKDPEAFKSYPISSEVQNRFLQFMKVARGMPPAALKAQFGDTYYYYAQFTPTPKRQ</sequence>
<evidence type="ECO:0000313" key="9">
    <source>
        <dbReference type="Proteomes" id="UP000471216"/>
    </source>
</evidence>
<feature type="transmembrane region" description="Helical" evidence="1">
    <location>
        <begin position="75"/>
        <end position="95"/>
    </location>
</feature>
<feature type="transmembrane region" description="Helical" evidence="1">
    <location>
        <begin position="263"/>
        <end position="281"/>
    </location>
</feature>
<keyword evidence="1" id="KW-1133">Transmembrane helix</keyword>
<dbReference type="Proteomes" id="UP000461276">
    <property type="component" value="Unassembled WGS sequence"/>
</dbReference>
<dbReference type="RefSeq" id="WP_008779307.1">
    <property type="nucleotide sequence ID" value="NZ_CP054012.1"/>
</dbReference>
<name>A0A3D9A869_PARDI</name>
<evidence type="ECO:0000313" key="6">
    <source>
        <dbReference type="Proteomes" id="UP000284660"/>
    </source>
</evidence>
<dbReference type="Proteomes" id="UP000450599">
    <property type="component" value="Unassembled WGS sequence"/>
</dbReference>
<keyword evidence="1" id="KW-0812">Transmembrane</keyword>
<dbReference type="EMBL" id="WKMX01000011">
    <property type="protein sequence ID" value="MRZ06939.1"/>
    <property type="molecule type" value="Genomic_DNA"/>
</dbReference>
<keyword evidence="1" id="KW-0472">Membrane</keyword>
<reference evidence="5 6" key="1">
    <citation type="submission" date="2018-08" db="EMBL/GenBank/DDBJ databases">
        <title>A genome reference for cultivated species of the human gut microbiota.</title>
        <authorList>
            <person name="Zou Y."/>
            <person name="Xue W."/>
            <person name="Luo G."/>
        </authorList>
    </citation>
    <scope>NUCLEOTIDE SEQUENCE [LARGE SCALE GENOMIC DNA]</scope>
    <source>
        <strain evidence="5 6">AM30-4</strain>
    </source>
</reference>
<dbReference type="Proteomes" id="UP000284660">
    <property type="component" value="Unassembled WGS sequence"/>
</dbReference>
<dbReference type="Pfam" id="PF19529">
    <property type="entry name" value="DUF6057"/>
    <property type="match status" value="1"/>
</dbReference>
<dbReference type="InterPro" id="IPR045692">
    <property type="entry name" value="DUF6057"/>
</dbReference>